<feature type="compositionally biased region" description="Basic residues" evidence="1">
    <location>
        <begin position="20"/>
        <end position="30"/>
    </location>
</feature>
<dbReference type="EMBL" id="JANPWB010000011">
    <property type="protein sequence ID" value="KAJ1125541.1"/>
    <property type="molecule type" value="Genomic_DNA"/>
</dbReference>
<comment type="caution">
    <text evidence="2">The sequence shown here is derived from an EMBL/GenBank/DDBJ whole genome shotgun (WGS) entry which is preliminary data.</text>
</comment>
<accession>A0AAV7PB37</accession>
<name>A0AAV7PB37_PLEWA</name>
<gene>
    <name evidence="2" type="ORF">NDU88_003969</name>
</gene>
<dbReference type="Proteomes" id="UP001066276">
    <property type="component" value="Chromosome 7"/>
</dbReference>
<feature type="compositionally biased region" description="Low complexity" evidence="1">
    <location>
        <begin position="1"/>
        <end position="15"/>
    </location>
</feature>
<evidence type="ECO:0000313" key="2">
    <source>
        <dbReference type="EMBL" id="KAJ1125541.1"/>
    </source>
</evidence>
<proteinExistence type="predicted"/>
<evidence type="ECO:0000256" key="1">
    <source>
        <dbReference type="SAM" id="MobiDB-lite"/>
    </source>
</evidence>
<evidence type="ECO:0000313" key="3">
    <source>
        <dbReference type="Proteomes" id="UP001066276"/>
    </source>
</evidence>
<feature type="region of interest" description="Disordered" evidence="1">
    <location>
        <begin position="1"/>
        <end position="56"/>
    </location>
</feature>
<organism evidence="2 3">
    <name type="scientific">Pleurodeles waltl</name>
    <name type="common">Iberian ribbed newt</name>
    <dbReference type="NCBI Taxonomy" id="8319"/>
    <lineage>
        <taxon>Eukaryota</taxon>
        <taxon>Metazoa</taxon>
        <taxon>Chordata</taxon>
        <taxon>Craniata</taxon>
        <taxon>Vertebrata</taxon>
        <taxon>Euteleostomi</taxon>
        <taxon>Amphibia</taxon>
        <taxon>Batrachia</taxon>
        <taxon>Caudata</taxon>
        <taxon>Salamandroidea</taxon>
        <taxon>Salamandridae</taxon>
        <taxon>Pleurodelinae</taxon>
        <taxon>Pleurodeles</taxon>
    </lineage>
</organism>
<reference evidence="2" key="1">
    <citation type="journal article" date="2022" name="bioRxiv">
        <title>Sequencing and chromosome-scale assembly of the giantPleurodeles waltlgenome.</title>
        <authorList>
            <person name="Brown T."/>
            <person name="Elewa A."/>
            <person name="Iarovenko S."/>
            <person name="Subramanian E."/>
            <person name="Araus A.J."/>
            <person name="Petzold A."/>
            <person name="Susuki M."/>
            <person name="Suzuki K.-i.T."/>
            <person name="Hayashi T."/>
            <person name="Toyoda A."/>
            <person name="Oliveira C."/>
            <person name="Osipova E."/>
            <person name="Leigh N.D."/>
            <person name="Simon A."/>
            <person name="Yun M.H."/>
        </authorList>
    </citation>
    <scope>NUCLEOTIDE SEQUENCE</scope>
    <source>
        <strain evidence="2">20211129_DDA</strain>
        <tissue evidence="2">Liver</tissue>
    </source>
</reference>
<dbReference type="AlphaFoldDB" id="A0AAV7PB37"/>
<keyword evidence="3" id="KW-1185">Reference proteome</keyword>
<sequence>MSLPGQQTRQEGPQEQEPRRRSRRQSKRPRMQNQSLKPEATYYEGETGQASSPGPPGRILVLLVETTNKSSCLNALLRLKKREFAKALELEVADKGSKLLPYLCDTVKAAL</sequence>
<protein>
    <submittedName>
        <fullName evidence="2">Uncharacterized protein</fullName>
    </submittedName>
</protein>